<dbReference type="SUPFAM" id="SSF53659">
    <property type="entry name" value="Isocitrate/Isopropylmalate dehydrogenase-like"/>
    <property type="match status" value="1"/>
</dbReference>
<evidence type="ECO:0000256" key="10">
    <source>
        <dbReference type="HAMAP-Rule" id="MF_00019"/>
    </source>
</evidence>
<comment type="caution">
    <text evidence="11">The sequence shown here is derived from an EMBL/GenBank/DDBJ whole genome shotgun (WGS) entry which is preliminary data.</text>
</comment>
<dbReference type="InterPro" id="IPR003664">
    <property type="entry name" value="FA_synthesis"/>
</dbReference>
<dbReference type="EC" id="2.3.1.274" evidence="8 10"/>
<evidence type="ECO:0000256" key="5">
    <source>
        <dbReference type="ARBA" id="ARBA00023098"/>
    </source>
</evidence>
<proteinExistence type="inferred from homology"/>
<dbReference type="GO" id="GO:0006633">
    <property type="term" value="P:fatty acid biosynthetic process"/>
    <property type="evidence" value="ECO:0007669"/>
    <property type="project" value="UniProtKB-UniRule"/>
</dbReference>
<dbReference type="HAMAP" id="MF_00019">
    <property type="entry name" value="PlsX"/>
    <property type="match status" value="1"/>
</dbReference>
<comment type="function">
    <text evidence="10">Catalyzes the reversible formation of acyl-phosphate (acyl-PO(4)) from acyl-[acyl-carrier-protein] (acyl-ACP). This enzyme utilizes acyl-ACP as fatty acyl donor, but not acyl-CoA.</text>
</comment>
<comment type="subcellular location">
    <subcellularLocation>
        <location evidence="10">Cytoplasm</location>
    </subcellularLocation>
    <text evidence="10">Associated with the membrane possibly through PlsY.</text>
</comment>
<comment type="catalytic activity">
    <reaction evidence="1 10">
        <text>a fatty acyl-[ACP] + phosphate = an acyl phosphate + holo-[ACP]</text>
        <dbReference type="Rhea" id="RHEA:42292"/>
        <dbReference type="Rhea" id="RHEA-COMP:9685"/>
        <dbReference type="Rhea" id="RHEA-COMP:14125"/>
        <dbReference type="ChEBI" id="CHEBI:43474"/>
        <dbReference type="ChEBI" id="CHEBI:59918"/>
        <dbReference type="ChEBI" id="CHEBI:64479"/>
        <dbReference type="ChEBI" id="CHEBI:138651"/>
        <dbReference type="EC" id="2.3.1.274"/>
    </reaction>
</comment>
<dbReference type="GO" id="GO:0043811">
    <property type="term" value="F:phosphate:acyl-[acyl carrier protein] acyltransferase activity"/>
    <property type="evidence" value="ECO:0007669"/>
    <property type="project" value="UniProtKB-UniRule"/>
</dbReference>
<sequence>MRIIVDSIGGDKGPGEIIKGCVEAVNELDINITIVGKEDEIKEELSGYNFSKDSIDILNAKDMITNEDDPALAIRRKKDSSMVVGLKALAEGYGDAFVSTGNTGALLAGGLFIVKRIEGIERAALATVYPTRKGFSLMLDIGANVDCKPEYLKQFAIMGSIYSEKVLGIKSPKVGLANIGVEEVKGNNLVRESYKLLKDANINFCGNAEVRDIPEGVMDVIVCDGFIGNVILKLTEGMAITMFSILEEEFTKSFKSKIGAMMLKPQFKSLKNRLDYREYGGAPLLGLKQLVVKAHGSSDAIAIKNAIKQAKTFVDKDVIKIIESEINILEK</sequence>
<evidence type="ECO:0000256" key="1">
    <source>
        <dbReference type="ARBA" id="ARBA00001232"/>
    </source>
</evidence>
<evidence type="ECO:0000256" key="9">
    <source>
        <dbReference type="ARBA" id="ARBA00046608"/>
    </source>
</evidence>
<dbReference type="InterPro" id="IPR012281">
    <property type="entry name" value="Phospholipid_synth_PlsX-like"/>
</dbReference>
<gene>
    <name evidence="10" type="primary">plsX</name>
    <name evidence="11" type="ORF">EDD65_10599</name>
</gene>
<dbReference type="PANTHER" id="PTHR30100">
    <property type="entry name" value="FATTY ACID/PHOSPHOLIPID SYNTHESIS PROTEIN PLSX"/>
    <property type="match status" value="1"/>
</dbReference>
<dbReference type="AlphaFoldDB" id="A0A4V6NZ52"/>
<comment type="subunit">
    <text evidence="9 10">Homodimer. Probably interacts with PlsY.</text>
</comment>
<accession>A0A4V6NZ52</accession>
<dbReference type="GO" id="GO:0008654">
    <property type="term" value="P:phospholipid biosynthetic process"/>
    <property type="evidence" value="ECO:0007669"/>
    <property type="project" value="UniProtKB-KW"/>
</dbReference>
<evidence type="ECO:0000256" key="8">
    <source>
        <dbReference type="ARBA" id="ARBA00024069"/>
    </source>
</evidence>
<evidence type="ECO:0000313" key="11">
    <source>
        <dbReference type="EMBL" id="TCS89625.1"/>
    </source>
</evidence>
<name>A0A4V6NZ52_9FIRM</name>
<dbReference type="RefSeq" id="WP_132027169.1">
    <property type="nucleotide sequence ID" value="NZ_CP068564.1"/>
</dbReference>
<dbReference type="EMBL" id="SMAE01000005">
    <property type="protein sequence ID" value="TCS89625.1"/>
    <property type="molecule type" value="Genomic_DNA"/>
</dbReference>
<evidence type="ECO:0000256" key="4">
    <source>
        <dbReference type="ARBA" id="ARBA00022679"/>
    </source>
</evidence>
<evidence type="ECO:0000256" key="7">
    <source>
        <dbReference type="ARBA" id="ARBA00023264"/>
    </source>
</evidence>
<keyword evidence="12" id="KW-1185">Reference proteome</keyword>
<evidence type="ECO:0000256" key="3">
    <source>
        <dbReference type="ARBA" id="ARBA00022516"/>
    </source>
</evidence>
<comment type="pathway">
    <text evidence="10">Lipid metabolism; phospholipid metabolism.</text>
</comment>
<dbReference type="UniPathway" id="UPA00085"/>
<keyword evidence="11" id="KW-0012">Acyltransferase</keyword>
<protein>
    <recommendedName>
        <fullName evidence="8 10">Phosphate acyltransferase</fullName>
        <ecNumber evidence="8 10">2.3.1.274</ecNumber>
    </recommendedName>
    <alternativeName>
        <fullName evidence="10">Acyl-ACP phosphotransacylase</fullName>
    </alternativeName>
    <alternativeName>
        <fullName evidence="10">Acyl-[acyl-carrier-protein]--phosphate acyltransferase</fullName>
    </alternativeName>
    <alternativeName>
        <fullName evidence="10">Phosphate-acyl-ACP acyltransferase</fullName>
    </alternativeName>
</protein>
<dbReference type="Pfam" id="PF02504">
    <property type="entry name" value="FA_synthesis"/>
    <property type="match status" value="1"/>
</dbReference>
<dbReference type="NCBIfam" id="TIGR00182">
    <property type="entry name" value="plsX"/>
    <property type="match status" value="1"/>
</dbReference>
<keyword evidence="2 10" id="KW-0963">Cytoplasm</keyword>
<evidence type="ECO:0000256" key="6">
    <source>
        <dbReference type="ARBA" id="ARBA00023209"/>
    </source>
</evidence>
<dbReference type="OrthoDB" id="9806408at2"/>
<keyword evidence="7 10" id="KW-1208">Phospholipid metabolism</keyword>
<dbReference type="PANTHER" id="PTHR30100:SF1">
    <property type="entry name" value="PHOSPHATE ACYLTRANSFERASE"/>
    <property type="match status" value="1"/>
</dbReference>
<keyword evidence="5 10" id="KW-0443">Lipid metabolism</keyword>
<dbReference type="Proteomes" id="UP000294567">
    <property type="component" value="Unassembled WGS sequence"/>
</dbReference>
<organism evidence="11 12">
    <name type="scientific">Keratinibaculum paraultunense</name>
    <dbReference type="NCBI Taxonomy" id="1278232"/>
    <lineage>
        <taxon>Bacteria</taxon>
        <taxon>Bacillati</taxon>
        <taxon>Bacillota</taxon>
        <taxon>Tissierellia</taxon>
        <taxon>Tissierellales</taxon>
        <taxon>Tepidimicrobiaceae</taxon>
        <taxon>Keratinibaculum</taxon>
    </lineage>
</organism>
<keyword evidence="3 10" id="KW-0444">Lipid biosynthesis</keyword>
<reference evidence="11 12" key="1">
    <citation type="submission" date="2019-03" db="EMBL/GenBank/DDBJ databases">
        <title>Genomic Encyclopedia of Type Strains, Phase IV (KMG-IV): sequencing the most valuable type-strain genomes for metagenomic binning, comparative biology and taxonomic classification.</title>
        <authorList>
            <person name="Goeker M."/>
        </authorList>
    </citation>
    <scope>NUCLEOTIDE SEQUENCE [LARGE SCALE GENOMIC DNA]</scope>
    <source>
        <strain evidence="11 12">DSM 26752</strain>
    </source>
</reference>
<dbReference type="GO" id="GO:0005737">
    <property type="term" value="C:cytoplasm"/>
    <property type="evidence" value="ECO:0007669"/>
    <property type="project" value="UniProtKB-SubCell"/>
</dbReference>
<evidence type="ECO:0000313" key="12">
    <source>
        <dbReference type="Proteomes" id="UP000294567"/>
    </source>
</evidence>
<dbReference type="Gene3D" id="3.40.718.10">
    <property type="entry name" value="Isopropylmalate Dehydrogenase"/>
    <property type="match status" value="1"/>
</dbReference>
<dbReference type="PIRSF" id="PIRSF002465">
    <property type="entry name" value="Phsphlp_syn_PlsX"/>
    <property type="match status" value="1"/>
</dbReference>
<evidence type="ECO:0000256" key="2">
    <source>
        <dbReference type="ARBA" id="ARBA00022490"/>
    </source>
</evidence>
<keyword evidence="6 10" id="KW-0594">Phospholipid biosynthesis</keyword>
<keyword evidence="4 10" id="KW-0808">Transferase</keyword>
<comment type="similarity">
    <text evidence="10">Belongs to the PlsX family.</text>
</comment>